<dbReference type="GO" id="GO:0005886">
    <property type="term" value="C:plasma membrane"/>
    <property type="evidence" value="ECO:0007669"/>
    <property type="project" value="TreeGrafter"/>
</dbReference>
<comment type="caution">
    <text evidence="7">The sequence shown here is derived from an EMBL/GenBank/DDBJ whole genome shotgun (WGS) entry which is preliminary data.</text>
</comment>
<dbReference type="GO" id="GO:0000822">
    <property type="term" value="F:inositol hexakisphosphate binding"/>
    <property type="evidence" value="ECO:0007669"/>
    <property type="project" value="TreeGrafter"/>
</dbReference>
<evidence type="ECO:0000313" key="8">
    <source>
        <dbReference type="Proteomes" id="UP000593564"/>
    </source>
</evidence>
<organism evidence="7 8">
    <name type="scientific">Camellia sinensis</name>
    <name type="common">Tea plant</name>
    <name type="synonym">Thea sinensis</name>
    <dbReference type="NCBI Taxonomy" id="4442"/>
    <lineage>
        <taxon>Eukaryota</taxon>
        <taxon>Viridiplantae</taxon>
        <taxon>Streptophyta</taxon>
        <taxon>Embryophyta</taxon>
        <taxon>Tracheophyta</taxon>
        <taxon>Spermatophyta</taxon>
        <taxon>Magnoliopsida</taxon>
        <taxon>eudicotyledons</taxon>
        <taxon>Gunneridae</taxon>
        <taxon>Pentapetalae</taxon>
        <taxon>asterids</taxon>
        <taxon>Ericales</taxon>
        <taxon>Theaceae</taxon>
        <taxon>Camellia</taxon>
    </lineage>
</organism>
<keyword evidence="4" id="KW-0472">Membrane</keyword>
<dbReference type="Proteomes" id="UP000593564">
    <property type="component" value="Unassembled WGS sequence"/>
</dbReference>
<dbReference type="PANTHER" id="PTHR10783:SF4">
    <property type="entry name" value="PHOSPHATE TRANSPORTER PHO1 HOMOLOG 3"/>
    <property type="match status" value="1"/>
</dbReference>
<evidence type="ECO:0000259" key="6">
    <source>
        <dbReference type="PROSITE" id="PS51380"/>
    </source>
</evidence>
<dbReference type="GO" id="GO:0006817">
    <property type="term" value="P:phosphate ion transport"/>
    <property type="evidence" value="ECO:0007669"/>
    <property type="project" value="TreeGrafter"/>
</dbReference>
<dbReference type="PANTHER" id="PTHR10783">
    <property type="entry name" value="XENOTROPIC AND POLYTROPIC RETROVIRUS RECEPTOR 1-RELATED"/>
    <property type="match status" value="1"/>
</dbReference>
<evidence type="ECO:0000256" key="3">
    <source>
        <dbReference type="ARBA" id="ARBA00022989"/>
    </source>
</evidence>
<keyword evidence="8" id="KW-1185">Reference proteome</keyword>
<dbReference type="AlphaFoldDB" id="A0A7J7HST9"/>
<evidence type="ECO:0000256" key="4">
    <source>
        <dbReference type="ARBA" id="ARBA00023136"/>
    </source>
</evidence>
<dbReference type="Pfam" id="PF25764">
    <property type="entry name" value="KIF21A_4th"/>
    <property type="match status" value="1"/>
</dbReference>
<dbReference type="GO" id="GO:0016036">
    <property type="term" value="P:cellular response to phosphate starvation"/>
    <property type="evidence" value="ECO:0007669"/>
    <property type="project" value="TreeGrafter"/>
</dbReference>
<accession>A0A7J7HST9</accession>
<dbReference type="InterPro" id="IPR004342">
    <property type="entry name" value="EXS_C"/>
</dbReference>
<feature type="coiled-coil region" evidence="5">
    <location>
        <begin position="89"/>
        <end position="123"/>
    </location>
</feature>
<evidence type="ECO:0000256" key="1">
    <source>
        <dbReference type="ARBA" id="ARBA00004141"/>
    </source>
</evidence>
<gene>
    <name evidence="7" type="ORF">HYC85_007970</name>
</gene>
<sequence>MMLVWGCPHTLISIRSSALVRGKSEMKHFGGSDTEALSQHFEKRILKLEEEKKTVQLSISSLQRVMMVCDNYSKRGTKQDCQLQLLKQKQRNDEAAKRLQDEIKTIKVQKVQLQHKIKQEAEQFRQWKASHEKELLQLRKEGRRNQYEQHKLQALNQHQKMMLDNVSYSTHIDYLASVDWGLFQKNCKNSWLRDKLLVPHKTVYFVAMVLNVLLRFAWLQTVFHFQVFYLHKRTLTVLVASLEIFRRGMWNFFRLENEHLNNVGKYRAFKTVPLPYNYDEEEDKNDEISHQRTRGRGKFHFTSCDLSRVLITPDIQKSSHNSRVIENNSFTTHNGDNLFGTVKIEWQRGGAGPGTTLPVPDPRK</sequence>
<reference evidence="7 8" key="2">
    <citation type="submission" date="2020-07" db="EMBL/GenBank/DDBJ databases">
        <title>Genome assembly of wild tea tree DASZ reveals pedigree and selection history of tea varieties.</title>
        <authorList>
            <person name="Zhang W."/>
        </authorList>
    </citation>
    <scope>NUCLEOTIDE SEQUENCE [LARGE SCALE GENOMIC DNA]</scope>
    <source>
        <strain evidence="8">cv. G240</strain>
        <tissue evidence="7">Leaf</tissue>
    </source>
</reference>
<evidence type="ECO:0000313" key="7">
    <source>
        <dbReference type="EMBL" id="KAF5955114.1"/>
    </source>
</evidence>
<evidence type="ECO:0000256" key="5">
    <source>
        <dbReference type="SAM" id="Coils"/>
    </source>
</evidence>
<comment type="subcellular location">
    <subcellularLocation>
        <location evidence="1">Membrane</location>
        <topology evidence="1">Multi-pass membrane protein</topology>
    </subcellularLocation>
</comment>
<dbReference type="Pfam" id="PF03124">
    <property type="entry name" value="EXS"/>
    <property type="match status" value="1"/>
</dbReference>
<keyword evidence="3" id="KW-1133">Transmembrane helix</keyword>
<name>A0A7J7HST9_CAMSI</name>
<dbReference type="GO" id="GO:0005802">
    <property type="term" value="C:trans-Golgi network"/>
    <property type="evidence" value="ECO:0007669"/>
    <property type="project" value="TreeGrafter"/>
</dbReference>
<keyword evidence="2" id="KW-0812">Transmembrane</keyword>
<dbReference type="EMBL" id="JACBKZ010000003">
    <property type="protein sequence ID" value="KAF5955114.1"/>
    <property type="molecule type" value="Genomic_DNA"/>
</dbReference>
<dbReference type="PROSITE" id="PS51380">
    <property type="entry name" value="EXS"/>
    <property type="match status" value="1"/>
</dbReference>
<evidence type="ECO:0000256" key="2">
    <source>
        <dbReference type="ARBA" id="ARBA00022692"/>
    </source>
</evidence>
<proteinExistence type="predicted"/>
<protein>
    <recommendedName>
        <fullName evidence="6">EXS domain-containing protein</fullName>
    </recommendedName>
</protein>
<reference evidence="8" key="1">
    <citation type="journal article" date="2020" name="Nat. Commun.">
        <title>Genome assembly of wild tea tree DASZ reveals pedigree and selection history of tea varieties.</title>
        <authorList>
            <person name="Zhang W."/>
            <person name="Zhang Y."/>
            <person name="Qiu H."/>
            <person name="Guo Y."/>
            <person name="Wan H."/>
            <person name="Zhang X."/>
            <person name="Scossa F."/>
            <person name="Alseekh S."/>
            <person name="Zhang Q."/>
            <person name="Wang P."/>
            <person name="Xu L."/>
            <person name="Schmidt M.H."/>
            <person name="Jia X."/>
            <person name="Li D."/>
            <person name="Zhu A."/>
            <person name="Guo F."/>
            <person name="Chen W."/>
            <person name="Ni D."/>
            <person name="Usadel B."/>
            <person name="Fernie A.R."/>
            <person name="Wen W."/>
        </authorList>
    </citation>
    <scope>NUCLEOTIDE SEQUENCE [LARGE SCALE GENOMIC DNA]</scope>
    <source>
        <strain evidence="8">cv. G240</strain>
    </source>
</reference>
<keyword evidence="5" id="KW-0175">Coiled coil</keyword>
<feature type="domain" description="EXS" evidence="6">
    <location>
        <begin position="89"/>
        <end position="286"/>
    </location>
</feature>